<feature type="compositionally biased region" description="Basic residues" evidence="5">
    <location>
        <begin position="2199"/>
        <end position="2208"/>
    </location>
</feature>
<keyword evidence="1 3" id="KW-0547">Nucleotide-binding</keyword>
<feature type="compositionally biased region" description="Low complexity" evidence="5">
    <location>
        <begin position="1335"/>
        <end position="1348"/>
    </location>
</feature>
<feature type="region of interest" description="Disordered" evidence="5">
    <location>
        <begin position="511"/>
        <end position="551"/>
    </location>
</feature>
<feature type="compositionally biased region" description="Basic residues" evidence="5">
    <location>
        <begin position="1801"/>
        <end position="1812"/>
    </location>
</feature>
<dbReference type="SMART" id="SM00220">
    <property type="entry name" value="S_TKc"/>
    <property type="match status" value="1"/>
</dbReference>
<feature type="compositionally biased region" description="Basic and acidic residues" evidence="5">
    <location>
        <begin position="2262"/>
        <end position="2277"/>
    </location>
</feature>
<feature type="compositionally biased region" description="Basic and acidic residues" evidence="5">
    <location>
        <begin position="1672"/>
        <end position="1686"/>
    </location>
</feature>
<feature type="compositionally biased region" description="Polar residues" evidence="5">
    <location>
        <begin position="2108"/>
        <end position="2120"/>
    </location>
</feature>
<dbReference type="CDD" id="cd14073">
    <property type="entry name" value="STKc_NUAK"/>
    <property type="match status" value="1"/>
</dbReference>
<feature type="compositionally biased region" description="Basic residues" evidence="5">
    <location>
        <begin position="1394"/>
        <end position="1405"/>
    </location>
</feature>
<feature type="compositionally biased region" description="Basic and acidic residues" evidence="5">
    <location>
        <begin position="2339"/>
        <end position="2352"/>
    </location>
</feature>
<dbReference type="RefSeq" id="XP_049303276.1">
    <property type="nucleotide sequence ID" value="XM_049447319.1"/>
</dbReference>
<feature type="compositionally biased region" description="Low complexity" evidence="5">
    <location>
        <begin position="2571"/>
        <end position="2607"/>
    </location>
</feature>
<feature type="compositionally biased region" description="Polar residues" evidence="5">
    <location>
        <begin position="982"/>
        <end position="1005"/>
    </location>
</feature>
<evidence type="ECO:0000313" key="9">
    <source>
        <dbReference type="RefSeq" id="XP_049303274.1"/>
    </source>
</evidence>
<evidence type="ECO:0000256" key="3">
    <source>
        <dbReference type="PROSITE-ProRule" id="PRU10141"/>
    </source>
</evidence>
<keyword evidence="2 3" id="KW-0067">ATP-binding</keyword>
<feature type="compositionally biased region" description="Low complexity" evidence="5">
    <location>
        <begin position="2931"/>
        <end position="2943"/>
    </location>
</feature>
<feature type="compositionally biased region" description="Polar residues" evidence="5">
    <location>
        <begin position="1620"/>
        <end position="1631"/>
    </location>
</feature>
<dbReference type="PROSITE" id="PS00107">
    <property type="entry name" value="PROTEIN_KINASE_ATP"/>
    <property type="match status" value="1"/>
</dbReference>
<feature type="binding site" evidence="3">
    <location>
        <position position="95"/>
    </location>
    <ligand>
        <name>ATP</name>
        <dbReference type="ChEBI" id="CHEBI:30616"/>
    </ligand>
</feature>
<dbReference type="RefSeq" id="XP_049303274.1">
    <property type="nucleotide sequence ID" value="XM_049447317.1"/>
</dbReference>
<feature type="compositionally biased region" description="Low complexity" evidence="5">
    <location>
        <begin position="2044"/>
        <end position="2055"/>
    </location>
</feature>
<gene>
    <name evidence="8 9 10 11 12 13 14 15 16" type="primary">LOC105224603</name>
</gene>
<reference evidence="7 8" key="1">
    <citation type="submission" date="2025-05" db="UniProtKB">
        <authorList>
            <consortium name="RefSeq"/>
        </authorList>
    </citation>
    <scope>NUCLEOTIDE SEQUENCE [LARGE SCALE GENOMIC DNA]</scope>
    <source>
        <tissue evidence="8 9">Adult</tissue>
    </source>
</reference>
<feature type="region of interest" description="Disordered" evidence="5">
    <location>
        <begin position="706"/>
        <end position="753"/>
    </location>
</feature>
<feature type="compositionally biased region" description="Basic and acidic residues" evidence="5">
    <location>
        <begin position="634"/>
        <end position="647"/>
    </location>
</feature>
<feature type="compositionally biased region" description="Polar residues" evidence="5">
    <location>
        <begin position="1871"/>
        <end position="1880"/>
    </location>
</feature>
<dbReference type="InterPro" id="IPR000719">
    <property type="entry name" value="Prot_kinase_dom"/>
</dbReference>
<feature type="region of interest" description="Disordered" evidence="5">
    <location>
        <begin position="2409"/>
        <end position="2428"/>
    </location>
</feature>
<feature type="compositionally biased region" description="Polar residues" evidence="5">
    <location>
        <begin position="2056"/>
        <end position="2065"/>
    </location>
</feature>
<feature type="compositionally biased region" description="Basic and acidic residues" evidence="5">
    <location>
        <begin position="2294"/>
        <end position="2309"/>
    </location>
</feature>
<feature type="compositionally biased region" description="Low complexity" evidence="5">
    <location>
        <begin position="2956"/>
        <end position="2978"/>
    </location>
</feature>
<feature type="compositionally biased region" description="Low complexity" evidence="5">
    <location>
        <begin position="586"/>
        <end position="617"/>
    </location>
</feature>
<dbReference type="InterPro" id="IPR017441">
    <property type="entry name" value="Protein_kinase_ATP_BS"/>
</dbReference>
<dbReference type="PROSITE" id="PS00108">
    <property type="entry name" value="PROTEIN_KINASE_ST"/>
    <property type="match status" value="1"/>
</dbReference>
<feature type="region of interest" description="Disordered" evidence="5">
    <location>
        <begin position="400"/>
        <end position="488"/>
    </location>
</feature>
<dbReference type="PROSITE" id="PS50011">
    <property type="entry name" value="PROTEIN_KINASE_DOM"/>
    <property type="match status" value="1"/>
</dbReference>
<keyword evidence="4" id="KW-0175">Coiled coil</keyword>
<accession>A0ABM3J221</accession>
<dbReference type="RefSeq" id="XP_049303273.1">
    <property type="nucleotide sequence ID" value="XM_049447316.1"/>
</dbReference>
<feature type="compositionally biased region" description="Polar residues" evidence="5">
    <location>
        <begin position="2419"/>
        <end position="2428"/>
    </location>
</feature>
<dbReference type="RefSeq" id="XP_049303278.1">
    <property type="nucleotide sequence ID" value="XM_049447321.1"/>
</dbReference>
<feature type="region of interest" description="Disordered" evidence="5">
    <location>
        <begin position="982"/>
        <end position="1045"/>
    </location>
</feature>
<feature type="compositionally biased region" description="Polar residues" evidence="5">
    <location>
        <begin position="403"/>
        <end position="415"/>
    </location>
</feature>
<keyword evidence="7" id="KW-1185">Reference proteome</keyword>
<feature type="compositionally biased region" description="Polar residues" evidence="5">
    <location>
        <begin position="2608"/>
        <end position="2626"/>
    </location>
</feature>
<feature type="compositionally biased region" description="Basic and acidic residues" evidence="5">
    <location>
        <begin position="2242"/>
        <end position="2251"/>
    </location>
</feature>
<evidence type="ECO:0000259" key="6">
    <source>
        <dbReference type="PROSITE" id="PS50011"/>
    </source>
</evidence>
<evidence type="ECO:0000313" key="7">
    <source>
        <dbReference type="Proteomes" id="UP001652620"/>
    </source>
</evidence>
<feature type="compositionally biased region" description="Low complexity" evidence="5">
    <location>
        <begin position="2221"/>
        <end position="2241"/>
    </location>
</feature>
<evidence type="ECO:0000256" key="1">
    <source>
        <dbReference type="ARBA" id="ARBA00022741"/>
    </source>
</evidence>
<feature type="compositionally biased region" description="Low complexity" evidence="5">
    <location>
        <begin position="2015"/>
        <end position="2031"/>
    </location>
</feature>
<dbReference type="RefSeq" id="XP_049303275.1">
    <property type="nucleotide sequence ID" value="XM_049447318.1"/>
</dbReference>
<evidence type="ECO:0000313" key="10">
    <source>
        <dbReference type="RefSeq" id="XP_049303275.1"/>
    </source>
</evidence>
<feature type="compositionally biased region" description="Polar residues" evidence="5">
    <location>
        <begin position="574"/>
        <end position="585"/>
    </location>
</feature>
<feature type="region of interest" description="Disordered" evidence="5">
    <location>
        <begin position="1950"/>
        <end position="2352"/>
    </location>
</feature>
<feature type="region of interest" description="Disordered" evidence="5">
    <location>
        <begin position="2922"/>
        <end position="2978"/>
    </location>
</feature>
<evidence type="ECO:0000313" key="8">
    <source>
        <dbReference type="RefSeq" id="XP_049303273.1"/>
    </source>
</evidence>
<feature type="compositionally biased region" description="Polar residues" evidence="5">
    <location>
        <begin position="2176"/>
        <end position="2191"/>
    </location>
</feature>
<evidence type="ECO:0000313" key="11">
    <source>
        <dbReference type="RefSeq" id="XP_049303276.1"/>
    </source>
</evidence>
<dbReference type="GeneID" id="105224603"/>
<evidence type="ECO:0000256" key="5">
    <source>
        <dbReference type="SAM" id="MobiDB-lite"/>
    </source>
</evidence>
<feature type="compositionally biased region" description="Polar residues" evidence="5">
    <location>
        <begin position="724"/>
        <end position="751"/>
    </location>
</feature>
<feature type="region of interest" description="Disordered" evidence="5">
    <location>
        <begin position="1748"/>
        <end position="1929"/>
    </location>
</feature>
<feature type="compositionally biased region" description="Basic and acidic residues" evidence="5">
    <location>
        <begin position="1827"/>
        <end position="1858"/>
    </location>
</feature>
<feature type="domain" description="Protein kinase" evidence="6">
    <location>
        <begin position="62"/>
        <end position="313"/>
    </location>
</feature>
<feature type="region of interest" description="Disordered" evidence="5">
    <location>
        <begin position="358"/>
        <end position="377"/>
    </location>
</feature>
<feature type="region of interest" description="Disordered" evidence="5">
    <location>
        <begin position="2564"/>
        <end position="2626"/>
    </location>
</feature>
<feature type="compositionally biased region" description="Polar residues" evidence="5">
    <location>
        <begin position="1373"/>
        <end position="1384"/>
    </location>
</feature>
<evidence type="ECO:0000313" key="15">
    <source>
        <dbReference type="RefSeq" id="XP_049303280.1"/>
    </source>
</evidence>
<dbReference type="RefSeq" id="XP_049303279.1">
    <property type="nucleotide sequence ID" value="XM_049447322.1"/>
</dbReference>
<feature type="compositionally biased region" description="Acidic residues" evidence="5">
    <location>
        <begin position="460"/>
        <end position="476"/>
    </location>
</feature>
<name>A0ABM3J221_BACDO</name>
<dbReference type="RefSeq" id="XP_049303277.1">
    <property type="nucleotide sequence ID" value="XM_049447320.1"/>
</dbReference>
<feature type="compositionally biased region" description="Low complexity" evidence="5">
    <location>
        <begin position="1699"/>
        <end position="1716"/>
    </location>
</feature>
<sequence>MVISNPDAVAAAATTNNTAGDAVDLAHPSGIPRDRIDNIMSGIANTGDVKMNNHRKKLRQRFDIIKKLGQGTYGKVQLGINKETGQEVAIKTIKKCKIEAEADLVRIRREVQIMSSVQHPNIIHIYEVFENREKMVLVMEFAAGGELYDYLSERKVLSEEEARRIFRQVATAVYYCHKHKICHRDLKLENILLDEHGNAKIADFGLSNVFDEQNLLSTFCGSPLYASPEIVEGTPYQGPEVDCWSLGVLLYTLVYGSMPFDGSNFKRLVKQISQGDYYEPKKPSRASTLIRDMLTVSPRKRATIEQICAHWWVNENDNVSCLDLAEELATQTPVRLDVLLSLTPAAVTADQLVVPSADAGKGERVPRSHSVGSIRDMGGNTEAERRILDMVAAGGEAALMPSPTRTITPTQSPVQSKRKLETTVSTENAHGAALKKKDKLGSSSMVLGESNLPPPQEIPMETEEDEAAEQEIDEEPSVAGNAMPSSSFSQRDMEMVGDLCEQLIKEESKSAIAAPLTESSTPVTPTHGGVPRQKTISKLESLEEAPEEKDATKVIKKFVNKHKTADLVNAIGQITPTAEKTSEQSTPTPATTTTNNAKSSIAKPTAGATASSATPAPFVRKCSLQDEGSLSKFNADRRKSRVLETTEKLQQMNTGNATGGGGEKPKKFSIPGVSVGSFKKEFERKATNPPVQQGPTPGELRAMEEVAAAAAAAQELEAEEHSPTADSAQQPTTPVTTGHIESSDSKNSVASLSLEDARRSMENSIALLRQAQSESSKEVDQLCAQTENIEVSEASSPIVTAERERKLKNARAIIGNAIQPVIRRPPSQPSFGNGGGGYGQMRAASGGFIGFGSSGSGIGSGSMNGMGGDSGCGSMGVHAPFGIGSVGGFGCGVVGIGNNNVIASHAPPPQMLAYNMSAAPQTPPPLLTSNANANAKANSKSNATANVNANVALAAARQHIMGRLAATATAAGQNEYQSEFSPSNYFIQSPPSTPSSLYNSNNANIQPHLHYQQPQEHQHYSQQQQQQLRQAQAQPSQYQATNSLPQSTQNQLLQFQQRLQQLQQQRQRHHQALIEQQKEFELQQQQQQQPQYQKQAFPQPLMQQYQNKQAHSMSMPHTLAASATATAANVKNTAISSTAATANSVPKPFYNAPPPSIFYKSSPGGEPNNTVKTSTATITLKSATLPRRKPSAKTEIQLEIKPRIVEQPNMRFTTEMQHPVADLRSAPPREGPAPYSPIKTMLNARATSLEPKEHIIPIQRPQAPYARTTSNTTTRSGSLSRQSTNDSESDTTTTANMSQSTVTGSSQPIKKSPREFIIPIAMEGGGFITPREGSIEPSESSHTASSRSTFNRLRPTRRIGSSLLNDSGIDDNSPFQKFRTSSGTREVDEEPRFTLHRLRSSRPVKKLSQENDSQSSGEEDDDDGFEILTAENLFSTLLQRVHALTHRMNVDKDLTAGFSNSSRLLSNMRHGPFWNQEPFGRSQVSYTYSETVEKKQVRLNSASGNNVGAPWRHSMSRDLGNDMDSIFSRTGATLPRGTKGATKIGRPATIAEPSSTVDGQATPALATDEPLDLADLDLSRLRLSKKDLETLSSITPGLPKCFQEQLLAKLPPTQARKLSRTLSMQGGTQTAPVRVYKRSQSGGRGVLHTGAGQDLKENVAEETASSSTTSKRSTDSSERRHYDPVYRRSLSRTRYDYESSIPSSSDVVSKSRSSSVCRDDYGKSMCSTYTTDINDRYKYYSPYLNKTAPKDSSTESGSISPQKRYSTLGIPRETVSSAQGRPPSGCLSPPITSADGGSSSLRRRSSQKRISRFLRPDFFDEPLDENPFQREKKQRERETQSVLREIRERSREPSRERCNYSSFDAEDAMSRKNSLPNAESSGIPLKMEPKHVRNKSMEIYSEYQPASSSSQETIRHNRRSLSRPREFTEELRKNELADKILEELQLLSATRTQQDQQQQQLRSALPREISVERSSETTTKSVVEGPGSRAEIEEKESSSTIKKIKKIKPKDKSNTTESSTDADATVTTSVVKKVKKIVRKTETTKTTLNEAAAANSSTTEDNTLTPAEIEQSRRESKLKRPKSYPTKEPSTLTPKLPNKPSTIPEMTADSSLEVSNSQATRESRLIRPKSYPASKLTPPKESRKVTRSGAAIPTIAEGRVRNSTPPLAVEEKFEPQTPTSRGTVETSSSSDTKPTTVKKIVKVSKKSKLAQPLPVTPTTPTPATTSTTTTPAENSKESSPIVKEKSPEKKPSKGLLYAIGQKFEKLRDSAMSKEKKSATSSPASSANGAVVKKKSPDSSSPDKVKDKSTLLKKKKSLDGTYAKTAVENNTAVKPPGTEGEMKEKPAKSDKRSRIDAVIRSLRERSVPRSRPATETNYIKRAVSVEDMPGTFNKNAVNRVLGLFKRNDKEANGAERRVQSTRSTSNIERQIRETSPSPIYQNTGECHRSSSISAAIAANLGSGRKPEITATCSCEIAPTPRVNTEEKQCAECLQDAVALQKSKSSRDEKDVVLSSKELTQGNKDKRKGLMLDLTKLDKIDNNTTTNRNNIKTTYMNGNGIYSNLPPYPGAVNSSSNNSSSQQSMDNATNNNNSYMTNNNSSMQTSQTSGYRTSSTHEINRNHLLTPSTENIANYSSDSRSYQDDCASTSTFLSPTEEPELYFDNWSVCSEDNYMLHASPSPTVSRLSRASQLSSPTRGESSDPNESVIDRIKRRSFYCRFNDKKPKRTSSIVGPSAVRDYYREQQAAVKARSSTKVNTNERAKSPDITQEFFRPLKLSPVGTELKPPIYKAPLDYATNITKPRKSLNDIRPTTSPSLISKRYGSTADSDYMSLSSGVPIRYKSSASSSPYESKGSSATGGLSMGVGTSIGAGTGVGSTYYNTYSPKRRSSYTFNGTLPSGATLTNSTLDGYATVGRRPIRAYDHRTMSLLDPTTTPPSTGVSSSFRREARTPVRDYTSSISRSSSRYRTSSATRSPTNI</sequence>
<evidence type="ECO:0000313" key="16">
    <source>
        <dbReference type="RefSeq" id="XP_049303281.1"/>
    </source>
</evidence>
<feature type="region of interest" description="Disordered" evidence="5">
    <location>
        <begin position="1529"/>
        <end position="1559"/>
    </location>
</feature>
<feature type="region of interest" description="Disordered" evidence="5">
    <location>
        <begin position="1249"/>
        <end position="1312"/>
    </location>
</feature>
<evidence type="ECO:0000313" key="12">
    <source>
        <dbReference type="RefSeq" id="XP_049303277.1"/>
    </source>
</evidence>
<feature type="region of interest" description="Disordered" evidence="5">
    <location>
        <begin position="1620"/>
        <end position="1718"/>
    </location>
</feature>
<dbReference type="InterPro" id="IPR008271">
    <property type="entry name" value="Ser/Thr_kinase_AS"/>
</dbReference>
<feature type="compositionally biased region" description="Low complexity" evidence="5">
    <location>
        <begin position="1661"/>
        <end position="1671"/>
    </location>
</feature>
<dbReference type="Proteomes" id="UP001652620">
    <property type="component" value="Chromosome 2"/>
</dbReference>
<dbReference type="Gene3D" id="1.10.510.10">
    <property type="entry name" value="Transferase(Phosphotransferase) domain 1"/>
    <property type="match status" value="1"/>
</dbReference>
<evidence type="ECO:0000313" key="13">
    <source>
        <dbReference type="RefSeq" id="XP_049303278.1"/>
    </source>
</evidence>
<evidence type="ECO:0000313" key="14">
    <source>
        <dbReference type="RefSeq" id="XP_049303279.1"/>
    </source>
</evidence>
<feature type="region of interest" description="Disordered" evidence="5">
    <location>
        <begin position="574"/>
        <end position="672"/>
    </location>
</feature>
<feature type="compositionally biased region" description="Polar residues" evidence="5">
    <location>
        <begin position="2678"/>
        <end position="2703"/>
    </location>
</feature>
<feature type="compositionally biased region" description="Polar residues" evidence="5">
    <location>
        <begin position="1295"/>
        <end position="1309"/>
    </location>
</feature>
<proteinExistence type="predicted"/>
<dbReference type="Pfam" id="PF00069">
    <property type="entry name" value="Pkinase"/>
    <property type="match status" value="1"/>
</dbReference>
<feature type="compositionally biased region" description="Low complexity" evidence="5">
    <location>
        <begin position="1267"/>
        <end position="1294"/>
    </location>
</feature>
<feature type="compositionally biased region" description="Low complexity" evidence="5">
    <location>
        <begin position="706"/>
        <end position="715"/>
    </location>
</feature>
<organism evidence="7 8">
    <name type="scientific">Bactrocera dorsalis</name>
    <name type="common">Oriental fruit fly</name>
    <name type="synonym">Dacus dorsalis</name>
    <dbReference type="NCBI Taxonomy" id="27457"/>
    <lineage>
        <taxon>Eukaryota</taxon>
        <taxon>Metazoa</taxon>
        <taxon>Ecdysozoa</taxon>
        <taxon>Arthropoda</taxon>
        <taxon>Hexapoda</taxon>
        <taxon>Insecta</taxon>
        <taxon>Pterygota</taxon>
        <taxon>Neoptera</taxon>
        <taxon>Endopterygota</taxon>
        <taxon>Diptera</taxon>
        <taxon>Brachycera</taxon>
        <taxon>Muscomorpha</taxon>
        <taxon>Tephritoidea</taxon>
        <taxon>Tephritidae</taxon>
        <taxon>Bactrocera</taxon>
        <taxon>Bactrocera</taxon>
    </lineage>
</organism>
<dbReference type="SUPFAM" id="SSF56112">
    <property type="entry name" value="Protein kinase-like (PK-like)"/>
    <property type="match status" value="1"/>
</dbReference>
<dbReference type="RefSeq" id="XP_049303281.1">
    <property type="nucleotide sequence ID" value="XM_049447324.1"/>
</dbReference>
<dbReference type="InterPro" id="IPR011009">
    <property type="entry name" value="Kinase-like_dom_sf"/>
</dbReference>
<protein>
    <submittedName>
        <fullName evidence="8 9">Microtubule-associated protein futsch isoform X1</fullName>
    </submittedName>
</protein>
<dbReference type="PANTHER" id="PTHR24346">
    <property type="entry name" value="MAP/MICROTUBULE AFFINITY-REGULATING KINASE"/>
    <property type="match status" value="1"/>
</dbReference>
<feature type="region of interest" description="Disordered" evidence="5">
    <location>
        <begin position="1325"/>
        <end position="1423"/>
    </location>
</feature>
<feature type="compositionally biased region" description="Polar residues" evidence="5">
    <location>
        <begin position="1754"/>
        <end position="1765"/>
    </location>
</feature>
<feature type="compositionally biased region" description="Low complexity" evidence="5">
    <location>
        <begin position="1006"/>
        <end position="1040"/>
    </location>
</feature>
<feature type="region of interest" description="Disordered" evidence="5">
    <location>
        <begin position="2677"/>
        <end position="2704"/>
    </location>
</feature>
<evidence type="ECO:0000256" key="4">
    <source>
        <dbReference type="SAM" id="Coils"/>
    </source>
</evidence>
<feature type="coiled-coil region" evidence="4">
    <location>
        <begin position="1052"/>
        <end position="1079"/>
    </location>
</feature>
<dbReference type="PANTHER" id="PTHR24346:SF93">
    <property type="entry name" value="NUAK FAMILY SNF1-LIKE KINASE 1"/>
    <property type="match status" value="1"/>
</dbReference>
<evidence type="ECO:0000256" key="2">
    <source>
        <dbReference type="ARBA" id="ARBA00022840"/>
    </source>
</evidence>
<dbReference type="RefSeq" id="XP_049303280.1">
    <property type="nucleotide sequence ID" value="XM_049447323.1"/>
</dbReference>